<dbReference type="InterPro" id="IPR020023">
    <property type="entry name" value="PseG"/>
</dbReference>
<gene>
    <name evidence="3" type="primary">pseG</name>
    <name evidence="3" type="ORF">K8V20_04810</name>
</gene>
<comment type="caution">
    <text evidence="3">The sequence shown here is derived from an EMBL/GenBank/DDBJ whole genome shotgun (WGS) entry which is preliminary data.</text>
</comment>
<dbReference type="EC" id="3.6.1.57" evidence="3"/>
<dbReference type="SUPFAM" id="SSF53756">
    <property type="entry name" value="UDP-Glycosyltransferase/glycogen phosphorylase"/>
    <property type="match status" value="1"/>
</dbReference>
<dbReference type="Proteomes" id="UP000782880">
    <property type="component" value="Unassembled WGS sequence"/>
</dbReference>
<sequence length="338" mass="36817">MICFRADGNAHIGSGHIMRCLSLAAALRTLGEDCLFAMADDTMAATVRSRGFEVRILGTYWRDMNAELPVFLPLAAQAKLVVVDSYALTPAWLEAVRQQVPVAQFDDEDAFLSTADFLINYNLSGLDRPYDRRYAGQPVRLLLGPAYAPLREEFCTLPDRPVRQQVTDILVSTGGADPENVAGRFVETLARTPGWESVVFHLVVGALNPRLPELERAAASLPNLELHRNVQQMAALICRCDAAVAAAGSTLYELCACGAPTVTYVLADNQLPGATAFARRGLMLNAGDCRQDEGFYPRLLQTLRTLCDDAPRRAAMASAMRHTVDGRGAHRLAAALLE</sequence>
<dbReference type="PANTHER" id="PTHR21015:SF22">
    <property type="entry name" value="GLYCOSYLTRANSFERASE"/>
    <property type="match status" value="1"/>
</dbReference>
<protein>
    <submittedName>
        <fullName evidence="3">UDP-2,4-diacetamido-2,4, 6-trideoxy-beta-L-altropyranose hydrolase</fullName>
        <ecNumber evidence="3">3.6.1.57</ecNumber>
    </submittedName>
</protein>
<name>A0A921IL79_9FIRM</name>
<feature type="binding site" evidence="2">
    <location>
        <position position="151"/>
    </location>
    <ligand>
        <name>substrate</name>
    </ligand>
</feature>
<dbReference type="NCBIfam" id="TIGR03590">
    <property type="entry name" value="PseG"/>
    <property type="match status" value="1"/>
</dbReference>
<evidence type="ECO:0000256" key="2">
    <source>
        <dbReference type="PIRSR" id="PIRSR620023-2"/>
    </source>
</evidence>
<dbReference type="GO" id="GO:0016757">
    <property type="term" value="F:glycosyltransferase activity"/>
    <property type="evidence" value="ECO:0007669"/>
    <property type="project" value="TreeGrafter"/>
</dbReference>
<dbReference type="EMBL" id="DYVE01000120">
    <property type="protein sequence ID" value="HJG27952.1"/>
    <property type="molecule type" value="Genomic_DNA"/>
</dbReference>
<dbReference type="Gene3D" id="3.40.50.11190">
    <property type="match status" value="1"/>
</dbReference>
<feature type="binding site" evidence="2">
    <location>
        <position position="253"/>
    </location>
    <ligand>
        <name>substrate</name>
    </ligand>
</feature>
<dbReference type="GO" id="GO:0016787">
    <property type="term" value="F:hydrolase activity"/>
    <property type="evidence" value="ECO:0007669"/>
    <property type="project" value="UniProtKB-KW"/>
</dbReference>
<dbReference type="PANTHER" id="PTHR21015">
    <property type="entry name" value="UDP-N-ACETYLGLUCOSAMINE--N-ACETYLMURAMYL-(PENTAPEPTIDE) PYROPHOSPHORYL-UNDECAPRENOL N-ACETYLGLUCOSAMINE TRANSFERASE 1"/>
    <property type="match status" value="1"/>
</dbReference>
<proteinExistence type="predicted"/>
<reference evidence="3" key="1">
    <citation type="journal article" date="2021" name="PeerJ">
        <title>Extensive microbial diversity within the chicken gut microbiome revealed by metagenomics and culture.</title>
        <authorList>
            <person name="Gilroy R."/>
            <person name="Ravi A."/>
            <person name="Getino M."/>
            <person name="Pursley I."/>
            <person name="Horton D.L."/>
            <person name="Alikhan N.F."/>
            <person name="Baker D."/>
            <person name="Gharbi K."/>
            <person name="Hall N."/>
            <person name="Watson M."/>
            <person name="Adriaenssens E.M."/>
            <person name="Foster-Nyarko E."/>
            <person name="Jarju S."/>
            <person name="Secka A."/>
            <person name="Antonio M."/>
            <person name="Oren A."/>
            <person name="Chaudhuri R.R."/>
            <person name="La Ragione R."/>
            <person name="Hildebrand F."/>
            <person name="Pallen M.J."/>
        </authorList>
    </citation>
    <scope>NUCLEOTIDE SEQUENCE</scope>
    <source>
        <strain evidence="3">ChiBcec21-2208</strain>
    </source>
</reference>
<reference evidence="3" key="2">
    <citation type="submission" date="2021-09" db="EMBL/GenBank/DDBJ databases">
        <authorList>
            <person name="Gilroy R."/>
        </authorList>
    </citation>
    <scope>NUCLEOTIDE SEQUENCE</scope>
    <source>
        <strain evidence="3">ChiBcec21-2208</strain>
    </source>
</reference>
<accession>A0A921IL79</accession>
<evidence type="ECO:0000313" key="3">
    <source>
        <dbReference type="EMBL" id="HJG27952.1"/>
    </source>
</evidence>
<organism evidence="3 4">
    <name type="scientific">Subdoligranulum variabile</name>
    <dbReference type="NCBI Taxonomy" id="214851"/>
    <lineage>
        <taxon>Bacteria</taxon>
        <taxon>Bacillati</taxon>
        <taxon>Bacillota</taxon>
        <taxon>Clostridia</taxon>
        <taxon>Eubacteriales</taxon>
        <taxon>Oscillospiraceae</taxon>
        <taxon>Subdoligranulum</taxon>
    </lineage>
</organism>
<evidence type="ECO:0000256" key="1">
    <source>
        <dbReference type="PIRSR" id="PIRSR620023-1"/>
    </source>
</evidence>
<dbReference type="AlphaFoldDB" id="A0A921IL79"/>
<dbReference type="Gene3D" id="3.40.50.2000">
    <property type="entry name" value="Glycogen Phosphorylase B"/>
    <property type="match status" value="1"/>
</dbReference>
<evidence type="ECO:0000313" key="4">
    <source>
        <dbReference type="Proteomes" id="UP000782880"/>
    </source>
</evidence>
<keyword evidence="3" id="KW-0378">Hydrolase</keyword>
<feature type="active site" description="Proton acceptor" evidence="1">
    <location>
        <position position="16"/>
    </location>
</feature>